<organism evidence="2 3">
    <name type="scientific">Herrania umbratica</name>
    <dbReference type="NCBI Taxonomy" id="108875"/>
    <lineage>
        <taxon>Eukaryota</taxon>
        <taxon>Viridiplantae</taxon>
        <taxon>Streptophyta</taxon>
        <taxon>Embryophyta</taxon>
        <taxon>Tracheophyta</taxon>
        <taxon>Spermatophyta</taxon>
        <taxon>Magnoliopsida</taxon>
        <taxon>eudicotyledons</taxon>
        <taxon>Gunneridae</taxon>
        <taxon>Pentapetalae</taxon>
        <taxon>rosids</taxon>
        <taxon>malvids</taxon>
        <taxon>Malvales</taxon>
        <taxon>Malvaceae</taxon>
        <taxon>Byttnerioideae</taxon>
        <taxon>Herrania</taxon>
    </lineage>
</organism>
<dbReference type="AlphaFoldDB" id="A0A6J1A379"/>
<evidence type="ECO:0000256" key="1">
    <source>
        <dbReference type="SAM" id="Coils"/>
    </source>
</evidence>
<dbReference type="Proteomes" id="UP000504621">
    <property type="component" value="Unplaced"/>
</dbReference>
<accession>A0A6J1A379</accession>
<dbReference type="RefSeq" id="XP_021281221.1">
    <property type="nucleotide sequence ID" value="XM_021425546.1"/>
</dbReference>
<sequence>MASKCSRVKSGKGVVVQEDIPNNVAANLVKLMDQAEKMEKDMRGLMDNLLVRTEVLETEILELVEEVVRVNSHNNEIELHPSLSHAVGVSCVIIRDDEDIASILRDERVVVVFVTAKVQNANDIPHEHECASNKIVGTLQQTQLSLENEVGPLSFVNDTLMVVSDDDASDQIENDVKEDNMADLNDELHDDYENDYVNRHDDCSKNDKVEHNDIPYCNHADAITIVLEEVQCDDHTIIVELKNVEGVDLIYKNTIALENYIRLPNDSNQKRVNIGVSR</sequence>
<gene>
    <name evidence="3" type="primary">LOC110414093</name>
</gene>
<keyword evidence="2" id="KW-1185">Reference proteome</keyword>
<feature type="coiled-coil region" evidence="1">
    <location>
        <begin position="28"/>
        <end position="66"/>
    </location>
</feature>
<evidence type="ECO:0000313" key="3">
    <source>
        <dbReference type="RefSeq" id="XP_021281221.1"/>
    </source>
</evidence>
<reference evidence="3" key="1">
    <citation type="submission" date="2025-08" db="UniProtKB">
        <authorList>
            <consortium name="RefSeq"/>
        </authorList>
    </citation>
    <scope>IDENTIFICATION</scope>
    <source>
        <tissue evidence="3">Leaf</tissue>
    </source>
</reference>
<keyword evidence="1" id="KW-0175">Coiled coil</keyword>
<dbReference type="GeneID" id="110414093"/>
<proteinExistence type="predicted"/>
<evidence type="ECO:0000313" key="2">
    <source>
        <dbReference type="Proteomes" id="UP000504621"/>
    </source>
</evidence>
<protein>
    <submittedName>
        <fullName evidence="3">Uncharacterized protein LOC110414093</fullName>
    </submittedName>
</protein>
<name>A0A6J1A379_9ROSI</name>